<evidence type="ECO:0000313" key="1">
    <source>
        <dbReference type="EMBL" id="RJO77132.1"/>
    </source>
</evidence>
<gene>
    <name evidence="1" type="ORF">D5S18_13315</name>
</gene>
<dbReference type="InterPro" id="IPR001387">
    <property type="entry name" value="Cro/C1-type_HTH"/>
</dbReference>
<name>A0A3A4KRC5_9NOCA</name>
<organism evidence="1 2">
    <name type="scientific">Nocardia panacis</name>
    <dbReference type="NCBI Taxonomy" id="2340916"/>
    <lineage>
        <taxon>Bacteria</taxon>
        <taxon>Bacillati</taxon>
        <taxon>Actinomycetota</taxon>
        <taxon>Actinomycetes</taxon>
        <taxon>Mycobacteriales</taxon>
        <taxon>Nocardiaceae</taxon>
        <taxon>Nocardia</taxon>
    </lineage>
</organism>
<dbReference type="Proteomes" id="UP000266677">
    <property type="component" value="Unassembled WGS sequence"/>
</dbReference>
<dbReference type="CDD" id="cd00093">
    <property type="entry name" value="HTH_XRE"/>
    <property type="match status" value="1"/>
</dbReference>
<dbReference type="OrthoDB" id="129597at2"/>
<sequence>MTANDDLNDLMGIDMSDPREALAHDLVEADHQMLEKLVDLRKNVVKITASQVAHDIGRNRSVITQFEKLTSDPRLSTIRRYALAIGARITHHVELVNATSRVAEFDETDAADESANHLEEVRTALSRLLEECGAANSTRLDVFLEGVTGRPVLRPGGVQWFQVSSWRTYSAQLTSGAPVYSPNREFNSGVAPHAANSMEVSMEATE</sequence>
<reference evidence="1 2" key="1">
    <citation type="submission" date="2018-09" db="EMBL/GenBank/DDBJ databases">
        <title>YIM PH21274 draft genome.</title>
        <authorList>
            <person name="Miao C."/>
        </authorList>
    </citation>
    <scope>NUCLEOTIDE SEQUENCE [LARGE SCALE GENOMIC DNA]</scope>
    <source>
        <strain evidence="1 2">YIM PH 21724</strain>
    </source>
</reference>
<keyword evidence="2" id="KW-1185">Reference proteome</keyword>
<dbReference type="SUPFAM" id="SSF47413">
    <property type="entry name" value="lambda repressor-like DNA-binding domains"/>
    <property type="match status" value="1"/>
</dbReference>
<protein>
    <submittedName>
        <fullName evidence="1">XRE family transcriptional regulator</fullName>
    </submittedName>
</protein>
<dbReference type="AlphaFoldDB" id="A0A3A4KRC5"/>
<accession>A0A3A4KRC5</accession>
<evidence type="ECO:0000313" key="2">
    <source>
        <dbReference type="Proteomes" id="UP000266677"/>
    </source>
</evidence>
<dbReference type="EMBL" id="QZFU01000016">
    <property type="protein sequence ID" value="RJO77132.1"/>
    <property type="molecule type" value="Genomic_DNA"/>
</dbReference>
<dbReference type="GO" id="GO:0003677">
    <property type="term" value="F:DNA binding"/>
    <property type="evidence" value="ECO:0007669"/>
    <property type="project" value="InterPro"/>
</dbReference>
<comment type="caution">
    <text evidence="1">The sequence shown here is derived from an EMBL/GenBank/DDBJ whole genome shotgun (WGS) entry which is preliminary data.</text>
</comment>
<dbReference type="InterPro" id="IPR010982">
    <property type="entry name" value="Lambda_DNA-bd_dom_sf"/>
</dbReference>
<dbReference type="RefSeq" id="WP_120040351.1">
    <property type="nucleotide sequence ID" value="NZ_QZFU01000016.1"/>
</dbReference>
<dbReference type="Gene3D" id="1.10.260.40">
    <property type="entry name" value="lambda repressor-like DNA-binding domains"/>
    <property type="match status" value="1"/>
</dbReference>
<proteinExistence type="predicted"/>